<dbReference type="GO" id="GO:0050660">
    <property type="term" value="F:flavin adenine dinucleotide binding"/>
    <property type="evidence" value="ECO:0007669"/>
    <property type="project" value="InterPro"/>
</dbReference>
<feature type="active site" description="Proton donor" evidence="2">
    <location>
        <position position="558"/>
    </location>
</feature>
<dbReference type="PROSITE" id="PS00623">
    <property type="entry name" value="GMC_OXRED_1"/>
    <property type="match status" value="1"/>
</dbReference>
<accession>A0A3N4IKE5</accession>
<dbReference type="SUPFAM" id="SSF54373">
    <property type="entry name" value="FAD-linked reductases, C-terminal domain"/>
    <property type="match status" value="1"/>
</dbReference>
<dbReference type="InterPro" id="IPR012132">
    <property type="entry name" value="GMC_OxRdtase"/>
</dbReference>
<evidence type="ECO:0000256" key="5">
    <source>
        <dbReference type="SAM" id="SignalP"/>
    </source>
</evidence>
<dbReference type="STRING" id="1160509.A0A3N4IKE5"/>
<keyword evidence="5" id="KW-0732">Signal</keyword>
<dbReference type="Pfam" id="PF05199">
    <property type="entry name" value="GMC_oxred_C"/>
    <property type="match status" value="1"/>
</dbReference>
<keyword evidence="4" id="KW-0285">Flavoprotein</keyword>
<feature type="domain" description="Glucose-methanol-choline oxidoreductase N-terminal" evidence="6">
    <location>
        <begin position="120"/>
        <end position="143"/>
    </location>
</feature>
<dbReference type="EMBL" id="ML119655">
    <property type="protein sequence ID" value="RPA85168.1"/>
    <property type="molecule type" value="Genomic_DNA"/>
</dbReference>
<evidence type="ECO:0000256" key="3">
    <source>
        <dbReference type="PIRSR" id="PIRSR000137-2"/>
    </source>
</evidence>
<dbReference type="GO" id="GO:0016614">
    <property type="term" value="F:oxidoreductase activity, acting on CH-OH group of donors"/>
    <property type="evidence" value="ECO:0007669"/>
    <property type="project" value="InterPro"/>
</dbReference>
<keyword evidence="9" id="KW-1185">Reference proteome</keyword>
<dbReference type="AlphaFoldDB" id="A0A3N4IKE5"/>
<feature type="active site" description="Proton acceptor" evidence="2">
    <location>
        <position position="596"/>
    </location>
</feature>
<feature type="signal peptide" evidence="5">
    <location>
        <begin position="1"/>
        <end position="20"/>
    </location>
</feature>
<dbReference type="InterPro" id="IPR007867">
    <property type="entry name" value="GMC_OxRtase_C"/>
</dbReference>
<comment type="cofactor">
    <cofactor evidence="3">
        <name>FAD</name>
        <dbReference type="ChEBI" id="CHEBI:57692"/>
    </cofactor>
</comment>
<evidence type="ECO:0000256" key="1">
    <source>
        <dbReference type="ARBA" id="ARBA00010790"/>
    </source>
</evidence>
<protein>
    <submittedName>
        <fullName evidence="8">Alcohol oxidase</fullName>
    </submittedName>
</protein>
<organism evidence="8 9">
    <name type="scientific">Ascobolus immersus RN42</name>
    <dbReference type="NCBI Taxonomy" id="1160509"/>
    <lineage>
        <taxon>Eukaryota</taxon>
        <taxon>Fungi</taxon>
        <taxon>Dikarya</taxon>
        <taxon>Ascomycota</taxon>
        <taxon>Pezizomycotina</taxon>
        <taxon>Pezizomycetes</taxon>
        <taxon>Pezizales</taxon>
        <taxon>Ascobolaceae</taxon>
        <taxon>Ascobolus</taxon>
    </lineage>
</organism>
<sequence length="630" mass="69532">MITSFVKLFVFGSLATISQCFPGRIITDPGSIAKQYDFIVVGSGPSGLVVATRITENPRISVLVIESGEYLTGEREFYNVSLPTRYPTGPRSIPPLQYFWRTTTTPIEGLNGRNTTISTGKIVGGGSAVNAMAFGRASKRDFEDWATFVGDKGWGWESMKKYLNKAETFHPPDANFIQKGNVTYNLADHGRNGPIQASYSTIFFDSHIPFLKAEKDLGIPRPKDQGSGDIVGSIWVPASVRPGEWIRSYATNEYYRPVEAARPNLHLMYNQTVTRILFKGKTAVGVEFQKAKGETLNSVKAKREVIVAAGAVKSPQLLLVSGVGKKETLKSFGVPVVHDSPNVGEGYSDHANLPISFTANYPPIENWWNLANRTFIDEQFEQYLKNRTGYYTNAFNNRMVMLSFPHIAPTTYKSILSKYTESRSPARSFLHGNISSSFVPIYRKQRDILLASHASTDSAVDQSANGRYINLLRPFSRGYITIQSSSIWDPPVLNPRTLSHPLDIEVMLASIRFNRKFLTHPEVRAVLNPVQVNPSADDVTDEQLLAVLRNSLSPTSGHPCCGVGMGIVLDSKLRVKGVKGLRVVDSSAWPFVPGAHATQSTAYGFGEKVWHCEAFAGELLLTSRIGCGFD</sequence>
<dbReference type="PANTHER" id="PTHR11552">
    <property type="entry name" value="GLUCOSE-METHANOL-CHOLINE GMC OXIDOREDUCTASE"/>
    <property type="match status" value="1"/>
</dbReference>
<dbReference type="OrthoDB" id="269227at2759"/>
<evidence type="ECO:0000256" key="2">
    <source>
        <dbReference type="PIRSR" id="PIRSR000137-1"/>
    </source>
</evidence>
<dbReference type="InterPro" id="IPR036188">
    <property type="entry name" value="FAD/NAD-bd_sf"/>
</dbReference>
<dbReference type="Pfam" id="PF00732">
    <property type="entry name" value="GMC_oxred_N"/>
    <property type="match status" value="1"/>
</dbReference>
<comment type="similarity">
    <text evidence="1 4">Belongs to the GMC oxidoreductase family.</text>
</comment>
<evidence type="ECO:0000259" key="7">
    <source>
        <dbReference type="PROSITE" id="PS00624"/>
    </source>
</evidence>
<dbReference type="InterPro" id="IPR000172">
    <property type="entry name" value="GMC_OxRdtase_N"/>
</dbReference>
<name>A0A3N4IKE5_ASCIM</name>
<dbReference type="Proteomes" id="UP000275078">
    <property type="component" value="Unassembled WGS sequence"/>
</dbReference>
<dbReference type="PANTHER" id="PTHR11552:SF115">
    <property type="entry name" value="DEHYDROGENASE XPTC-RELATED"/>
    <property type="match status" value="1"/>
</dbReference>
<dbReference type="PROSITE" id="PS00624">
    <property type="entry name" value="GMC_OXRED_2"/>
    <property type="match status" value="1"/>
</dbReference>
<feature type="chain" id="PRO_5018025075" evidence="5">
    <location>
        <begin position="21"/>
        <end position="630"/>
    </location>
</feature>
<dbReference type="GO" id="GO:0044550">
    <property type="term" value="P:secondary metabolite biosynthetic process"/>
    <property type="evidence" value="ECO:0007669"/>
    <property type="project" value="TreeGrafter"/>
</dbReference>
<evidence type="ECO:0000256" key="4">
    <source>
        <dbReference type="RuleBase" id="RU003968"/>
    </source>
</evidence>
<reference evidence="8 9" key="1">
    <citation type="journal article" date="2018" name="Nat. Ecol. Evol.">
        <title>Pezizomycetes genomes reveal the molecular basis of ectomycorrhizal truffle lifestyle.</title>
        <authorList>
            <person name="Murat C."/>
            <person name="Payen T."/>
            <person name="Noel B."/>
            <person name="Kuo A."/>
            <person name="Morin E."/>
            <person name="Chen J."/>
            <person name="Kohler A."/>
            <person name="Krizsan K."/>
            <person name="Balestrini R."/>
            <person name="Da Silva C."/>
            <person name="Montanini B."/>
            <person name="Hainaut M."/>
            <person name="Levati E."/>
            <person name="Barry K.W."/>
            <person name="Belfiori B."/>
            <person name="Cichocki N."/>
            <person name="Clum A."/>
            <person name="Dockter R.B."/>
            <person name="Fauchery L."/>
            <person name="Guy J."/>
            <person name="Iotti M."/>
            <person name="Le Tacon F."/>
            <person name="Lindquist E.A."/>
            <person name="Lipzen A."/>
            <person name="Malagnac F."/>
            <person name="Mello A."/>
            <person name="Molinier V."/>
            <person name="Miyauchi S."/>
            <person name="Poulain J."/>
            <person name="Riccioni C."/>
            <person name="Rubini A."/>
            <person name="Sitrit Y."/>
            <person name="Splivallo R."/>
            <person name="Traeger S."/>
            <person name="Wang M."/>
            <person name="Zifcakova L."/>
            <person name="Wipf D."/>
            <person name="Zambonelli A."/>
            <person name="Paolocci F."/>
            <person name="Nowrousian M."/>
            <person name="Ottonello S."/>
            <person name="Baldrian P."/>
            <person name="Spatafora J.W."/>
            <person name="Henrissat B."/>
            <person name="Nagy L.G."/>
            <person name="Aury J.M."/>
            <person name="Wincker P."/>
            <person name="Grigoriev I.V."/>
            <person name="Bonfante P."/>
            <person name="Martin F.M."/>
        </authorList>
    </citation>
    <scope>NUCLEOTIDE SEQUENCE [LARGE SCALE GENOMIC DNA]</scope>
    <source>
        <strain evidence="8 9">RN42</strain>
    </source>
</reference>
<evidence type="ECO:0000313" key="8">
    <source>
        <dbReference type="EMBL" id="RPA85168.1"/>
    </source>
</evidence>
<dbReference type="PIRSF" id="PIRSF000137">
    <property type="entry name" value="Alcohol_oxidase"/>
    <property type="match status" value="1"/>
</dbReference>
<dbReference type="Gene3D" id="3.30.560.10">
    <property type="entry name" value="Glucose Oxidase, domain 3"/>
    <property type="match status" value="1"/>
</dbReference>
<evidence type="ECO:0000259" key="6">
    <source>
        <dbReference type="PROSITE" id="PS00623"/>
    </source>
</evidence>
<feature type="binding site" evidence="3">
    <location>
        <position position="273"/>
    </location>
    <ligand>
        <name>FAD</name>
        <dbReference type="ChEBI" id="CHEBI:57692"/>
    </ligand>
</feature>
<keyword evidence="3 4" id="KW-0274">FAD</keyword>
<gene>
    <name evidence="8" type="ORF">BJ508DRAFT_222453</name>
</gene>
<dbReference type="Gene3D" id="3.50.50.60">
    <property type="entry name" value="FAD/NAD(P)-binding domain"/>
    <property type="match status" value="1"/>
</dbReference>
<feature type="domain" description="Glucose-methanol-choline oxidoreductase N-terminal" evidence="7">
    <location>
        <begin position="310"/>
        <end position="324"/>
    </location>
</feature>
<proteinExistence type="inferred from homology"/>
<evidence type="ECO:0000313" key="9">
    <source>
        <dbReference type="Proteomes" id="UP000275078"/>
    </source>
</evidence>
<dbReference type="SUPFAM" id="SSF51905">
    <property type="entry name" value="FAD/NAD(P)-binding domain"/>
    <property type="match status" value="1"/>
</dbReference>